<organism evidence="2 3">
    <name type="scientific">Symbiodinium microadriaticum</name>
    <name type="common">Dinoflagellate</name>
    <name type="synonym">Zooxanthella microadriatica</name>
    <dbReference type="NCBI Taxonomy" id="2951"/>
    <lineage>
        <taxon>Eukaryota</taxon>
        <taxon>Sar</taxon>
        <taxon>Alveolata</taxon>
        <taxon>Dinophyceae</taxon>
        <taxon>Suessiales</taxon>
        <taxon>Symbiodiniaceae</taxon>
        <taxon>Symbiodinium</taxon>
    </lineage>
</organism>
<feature type="compositionally biased region" description="Polar residues" evidence="1">
    <location>
        <begin position="350"/>
        <end position="366"/>
    </location>
</feature>
<dbReference type="Proteomes" id="UP000186817">
    <property type="component" value="Unassembled WGS sequence"/>
</dbReference>
<feature type="compositionally biased region" description="Low complexity" evidence="1">
    <location>
        <begin position="76"/>
        <end position="85"/>
    </location>
</feature>
<dbReference type="OrthoDB" id="10578806at2759"/>
<evidence type="ECO:0000256" key="1">
    <source>
        <dbReference type="SAM" id="MobiDB-lite"/>
    </source>
</evidence>
<sequence>MAMPSSDGGAMEQGPSCPVLAAWKQSSVVMSQLLKDRLVILQYPTLSRLRPTVIGIAEYLKRFYNNELPLSRKAPSGNGSSAGGDASEESSQEDVSAGEGGESEEASEDMVVDPPELPDATPENLPKPASEEIVAAPDLPPAASTSPAPVASTAAEIDAGSLPKLCLPGVIPRTAPSESSSSVIVTPPPKGLPFSPQSDARKKGKHYFVKDRTYGYHCLNCDCASQELDVLKAMPCVAPKGSEKRVEATLNAEIELENLRDLEAEGLQLQELLNFEQEQLEQMMLQAEIDELERQVAQEEYELHEAKIRSLEDAAIEAKKRPLCEPPTASDSKHAAATARDAQLVDHTATAGNAKQVDQTATAGNA</sequence>
<feature type="region of interest" description="Disordered" evidence="1">
    <location>
        <begin position="173"/>
        <end position="199"/>
    </location>
</feature>
<feature type="compositionally biased region" description="Acidic residues" evidence="1">
    <location>
        <begin position="101"/>
        <end position="111"/>
    </location>
</feature>
<proteinExistence type="predicted"/>
<dbReference type="EMBL" id="LSRX01000212">
    <property type="protein sequence ID" value="OLQ04385.1"/>
    <property type="molecule type" value="Genomic_DNA"/>
</dbReference>
<feature type="region of interest" description="Disordered" evidence="1">
    <location>
        <begin position="70"/>
        <end position="127"/>
    </location>
</feature>
<comment type="caution">
    <text evidence="2">The sequence shown here is derived from an EMBL/GenBank/DDBJ whole genome shotgun (WGS) entry which is preliminary data.</text>
</comment>
<evidence type="ECO:0000313" key="3">
    <source>
        <dbReference type="Proteomes" id="UP000186817"/>
    </source>
</evidence>
<gene>
    <name evidence="2" type="ORF">AK812_SmicGene12543</name>
</gene>
<dbReference type="AlphaFoldDB" id="A0A1Q9EAD6"/>
<feature type="region of interest" description="Disordered" evidence="1">
    <location>
        <begin position="320"/>
        <end position="366"/>
    </location>
</feature>
<accession>A0A1Q9EAD6</accession>
<reference evidence="2 3" key="1">
    <citation type="submission" date="2016-02" db="EMBL/GenBank/DDBJ databases">
        <title>Genome analysis of coral dinoflagellate symbionts highlights evolutionary adaptations to a symbiotic lifestyle.</title>
        <authorList>
            <person name="Aranda M."/>
            <person name="Li Y."/>
            <person name="Liew Y.J."/>
            <person name="Baumgarten S."/>
            <person name="Simakov O."/>
            <person name="Wilson M."/>
            <person name="Piel J."/>
            <person name="Ashoor H."/>
            <person name="Bougouffa S."/>
            <person name="Bajic V.B."/>
            <person name="Ryu T."/>
            <person name="Ravasi T."/>
            <person name="Bayer T."/>
            <person name="Micklem G."/>
            <person name="Kim H."/>
            <person name="Bhak J."/>
            <person name="Lajeunesse T.C."/>
            <person name="Voolstra C.R."/>
        </authorList>
    </citation>
    <scope>NUCLEOTIDE SEQUENCE [LARGE SCALE GENOMIC DNA]</scope>
    <source>
        <strain evidence="2 3">CCMP2467</strain>
    </source>
</reference>
<protein>
    <submittedName>
        <fullName evidence="2">Uncharacterized protein</fullName>
    </submittedName>
</protein>
<evidence type="ECO:0000313" key="2">
    <source>
        <dbReference type="EMBL" id="OLQ04385.1"/>
    </source>
</evidence>
<name>A0A1Q9EAD6_SYMMI</name>
<keyword evidence="3" id="KW-1185">Reference proteome</keyword>